<dbReference type="GO" id="GO:0009450">
    <property type="term" value="P:gamma-aminobutyric acid catabolic process"/>
    <property type="evidence" value="ECO:0007669"/>
    <property type="project" value="TreeGrafter"/>
</dbReference>
<dbReference type="PANTHER" id="PTHR43353">
    <property type="entry name" value="SUCCINATE-SEMIALDEHYDE DEHYDROGENASE, MITOCHONDRIAL"/>
    <property type="match status" value="1"/>
</dbReference>
<accession>E2S3C6</accession>
<dbReference type="HOGENOM" id="CLU_005391_5_1_11"/>
<dbReference type="SUPFAM" id="SSF53720">
    <property type="entry name" value="ALDH-like"/>
    <property type="match status" value="1"/>
</dbReference>
<comment type="similarity">
    <text evidence="1 4">Belongs to the aldehyde dehydrogenase family.</text>
</comment>
<dbReference type="InterPro" id="IPR016161">
    <property type="entry name" value="Ald_DH/histidinol_DH"/>
</dbReference>
<dbReference type="Proteomes" id="UP000003020">
    <property type="component" value="Unassembled WGS sequence"/>
</dbReference>
<reference evidence="7 8" key="1">
    <citation type="submission" date="2010-08" db="EMBL/GenBank/DDBJ databases">
        <authorList>
            <person name="Muzny D."/>
            <person name="Qin X."/>
            <person name="Buhay C."/>
            <person name="Dugan-Rocha S."/>
            <person name="Ding Y."/>
            <person name="Chen G."/>
            <person name="Hawes A."/>
            <person name="Holder M."/>
            <person name="Jhangiani S."/>
            <person name="Johnson A."/>
            <person name="Khan Z."/>
            <person name="Li Z."/>
            <person name="Liu W."/>
            <person name="Liu X."/>
            <person name="Perez L."/>
            <person name="Shen H."/>
            <person name="Wang Q."/>
            <person name="Watt J."/>
            <person name="Xi L."/>
            <person name="Xin Y."/>
            <person name="Zhou J."/>
            <person name="Deng J."/>
            <person name="Jiang H."/>
            <person name="Liu Y."/>
            <person name="Qu J."/>
            <person name="Song X.-Z."/>
            <person name="Zhang L."/>
            <person name="Villasana D."/>
            <person name="Johnson A."/>
            <person name="Liu J."/>
            <person name="Liyanage D."/>
            <person name="Lorensuhewa L."/>
            <person name="Robinson T."/>
            <person name="Song A."/>
            <person name="Song B.-B."/>
            <person name="Dinh H."/>
            <person name="Thornton R."/>
            <person name="Coyle M."/>
            <person name="Francisco L."/>
            <person name="Jackson L."/>
            <person name="Javaid M."/>
            <person name="Korchina V."/>
            <person name="Kovar C."/>
            <person name="Mata R."/>
            <person name="Mathew T."/>
            <person name="Ngo R."/>
            <person name="Nguyen L."/>
            <person name="Nguyen N."/>
            <person name="Okwuonu G."/>
            <person name="Ongeri F."/>
            <person name="Pham C."/>
            <person name="Simmons D."/>
            <person name="Wilczek-Boney K."/>
            <person name="Hale W."/>
            <person name="Jakkamsetti A."/>
            <person name="Pham P."/>
            <person name="Ruth R."/>
            <person name="San Lucas F."/>
            <person name="Warren J."/>
            <person name="Zhang J."/>
            <person name="Zhao Z."/>
            <person name="Zhou C."/>
            <person name="Zhu D."/>
            <person name="Lee S."/>
            <person name="Bess C."/>
            <person name="Blankenburg K."/>
            <person name="Forbes L."/>
            <person name="Fu Q."/>
            <person name="Gubbala S."/>
            <person name="Hirani K."/>
            <person name="Jayaseelan J.C."/>
            <person name="Lara F."/>
            <person name="Munidasa M."/>
            <person name="Palculict T."/>
            <person name="Patil S."/>
            <person name="Pu L.-L."/>
            <person name="Saada N."/>
            <person name="Tang L."/>
            <person name="Weissenberger G."/>
            <person name="Zhu Y."/>
            <person name="Hemphill L."/>
            <person name="Shang Y."/>
            <person name="Youmans B."/>
            <person name="Ayvaz T."/>
            <person name="Ross M."/>
            <person name="Santibanez J."/>
            <person name="Aqrawi P."/>
            <person name="Gross S."/>
            <person name="Joshi V."/>
            <person name="Fowler G."/>
            <person name="Nazareth L."/>
            <person name="Reid J."/>
            <person name="Worley K."/>
            <person name="Petrosino J."/>
            <person name="Highlander S."/>
            <person name="Gibbs R."/>
        </authorList>
    </citation>
    <scope>NUCLEOTIDE SEQUENCE [LARGE SCALE GENOMIC DNA]</scope>
    <source>
        <strain evidence="7 8">ATCC 33035</strain>
    </source>
</reference>
<dbReference type="Gene3D" id="3.40.309.10">
    <property type="entry name" value="Aldehyde Dehydrogenase, Chain A, domain 2"/>
    <property type="match status" value="1"/>
</dbReference>
<dbReference type="AlphaFoldDB" id="E2S3C6"/>
<dbReference type="FunFam" id="3.40.309.10:FF:000004">
    <property type="entry name" value="Succinate-semialdehyde dehydrogenase I"/>
    <property type="match status" value="1"/>
</dbReference>
<gene>
    <name evidence="7" type="ORF">HMPREF0305_11028</name>
</gene>
<dbReference type="InterPro" id="IPR016162">
    <property type="entry name" value="Ald_DH_N"/>
</dbReference>
<protein>
    <submittedName>
        <fullName evidence="7">Succinate-semialdehyde dehydrogenase</fullName>
    </submittedName>
</protein>
<evidence type="ECO:0000256" key="5">
    <source>
        <dbReference type="SAM" id="Phobius"/>
    </source>
</evidence>
<evidence type="ECO:0000313" key="7">
    <source>
        <dbReference type="EMBL" id="EFQ80717.1"/>
    </source>
</evidence>
<evidence type="ECO:0000256" key="2">
    <source>
        <dbReference type="ARBA" id="ARBA00023002"/>
    </source>
</evidence>
<feature type="domain" description="Aldehyde dehydrogenase" evidence="6">
    <location>
        <begin position="97"/>
        <end position="555"/>
    </location>
</feature>
<dbReference type="Pfam" id="PF00171">
    <property type="entry name" value="Aldedh"/>
    <property type="match status" value="1"/>
</dbReference>
<keyword evidence="5" id="KW-1133">Transmembrane helix</keyword>
<keyword evidence="8" id="KW-1185">Reference proteome</keyword>
<dbReference type="GO" id="GO:0004777">
    <property type="term" value="F:succinate-semialdehyde dehydrogenase (NAD+) activity"/>
    <property type="evidence" value="ECO:0007669"/>
    <property type="project" value="TreeGrafter"/>
</dbReference>
<evidence type="ECO:0000259" key="6">
    <source>
        <dbReference type="Pfam" id="PF00171"/>
    </source>
</evidence>
<comment type="caution">
    <text evidence="7">The sequence shown here is derived from an EMBL/GenBank/DDBJ whole genome shotgun (WGS) entry which is preliminary data.</text>
</comment>
<dbReference type="PROSITE" id="PS00687">
    <property type="entry name" value="ALDEHYDE_DEHYDR_GLU"/>
    <property type="match status" value="1"/>
</dbReference>
<dbReference type="Gene3D" id="3.40.605.10">
    <property type="entry name" value="Aldehyde Dehydrogenase, Chain A, domain 1"/>
    <property type="match status" value="1"/>
</dbReference>
<evidence type="ECO:0000313" key="8">
    <source>
        <dbReference type="Proteomes" id="UP000003020"/>
    </source>
</evidence>
<keyword evidence="2 4" id="KW-0560">Oxidoreductase</keyword>
<dbReference type="FunFam" id="3.40.605.10:FF:000007">
    <property type="entry name" value="NAD/NADP-dependent betaine aldehyde dehydrogenase"/>
    <property type="match status" value="1"/>
</dbReference>
<dbReference type="eggNOG" id="COG1012">
    <property type="taxonomic scope" value="Bacteria"/>
</dbReference>
<keyword evidence="5" id="KW-0472">Membrane</keyword>
<sequence>MGGGIRPAGYARHHQAVVIFFISVILTYISIACKVIDKNIRPLPLSACAWRRTKKTGYRFAVLWGAFTQWRKVMNMSIDQKELLAKVPTQLLIGGQWCDASSSETFDVENPATGATIATLSSANSDDAVAALDAACAVQDEWARTTPRERADILRRAFELLHERADEFATLMTLEMGKPFAESQGEVTYGAEYLRWFSEEATRDYGRYSPVPEGTLRMVTRRKPVGPCLLITPWNFPLAMATRKVAPAVAAGCTMVLKPAKLTPLTAQYFAQTMLDAGLPKGVLNVVSGSSASAISEPLLADARLRKLSFTGSTPVGKTLLKGAADNVLRTSMELGGNAPFIVFEDADIDQAVAGAMGAKMRNIGEACTAANRFVVHESVAEEFTQKLATEFEKLVVGNGMDEGVTCGPLIEAKALDNIAALVEDAVDKGATVVTGGSRGEGAGHFYAPTILSNVSRETRVAQEEIFGPVAPILTFKDESEALEIANDTEYGLASYVYTEDSDRLWRVADGLEFGLMGFNAGVISNAAAPFGGVKHSGLGREGGAEGIEEYTSVQYLGIRDPYAGA</sequence>
<dbReference type="InterPro" id="IPR050740">
    <property type="entry name" value="Aldehyde_DH_Superfamily"/>
</dbReference>
<evidence type="ECO:0000256" key="4">
    <source>
        <dbReference type="RuleBase" id="RU003345"/>
    </source>
</evidence>
<feature type="transmembrane region" description="Helical" evidence="5">
    <location>
        <begin position="16"/>
        <end position="36"/>
    </location>
</feature>
<dbReference type="InterPro" id="IPR015590">
    <property type="entry name" value="Aldehyde_DH_dom"/>
</dbReference>
<organism evidence="7 8">
    <name type="scientific">Corynebacterium pseudogenitalium ATCC 33035</name>
    <dbReference type="NCBI Taxonomy" id="525264"/>
    <lineage>
        <taxon>Bacteria</taxon>
        <taxon>Bacillati</taxon>
        <taxon>Actinomycetota</taxon>
        <taxon>Actinomycetes</taxon>
        <taxon>Mycobacteriales</taxon>
        <taxon>Corynebacteriaceae</taxon>
        <taxon>Corynebacterium</taxon>
    </lineage>
</organism>
<evidence type="ECO:0000256" key="3">
    <source>
        <dbReference type="PROSITE-ProRule" id="PRU10007"/>
    </source>
</evidence>
<dbReference type="InterPro" id="IPR016163">
    <property type="entry name" value="Ald_DH_C"/>
</dbReference>
<dbReference type="InterPro" id="IPR029510">
    <property type="entry name" value="Ald_DH_CS_GLU"/>
</dbReference>
<name>E2S3C6_9CORY</name>
<dbReference type="PANTHER" id="PTHR43353:SF5">
    <property type="entry name" value="SUCCINATE-SEMIALDEHYDE DEHYDROGENASE, MITOCHONDRIAL"/>
    <property type="match status" value="1"/>
</dbReference>
<evidence type="ECO:0000256" key="1">
    <source>
        <dbReference type="ARBA" id="ARBA00009986"/>
    </source>
</evidence>
<proteinExistence type="inferred from homology"/>
<keyword evidence="5" id="KW-0812">Transmembrane</keyword>
<feature type="active site" evidence="3">
    <location>
        <position position="334"/>
    </location>
</feature>
<dbReference type="PROSITE" id="PS51257">
    <property type="entry name" value="PROKAR_LIPOPROTEIN"/>
    <property type="match status" value="1"/>
</dbReference>
<dbReference type="CDD" id="cd07103">
    <property type="entry name" value="ALDH_F5_SSADH_GabD"/>
    <property type="match status" value="1"/>
</dbReference>
<dbReference type="EMBL" id="ABYQ02000007">
    <property type="protein sequence ID" value="EFQ80717.1"/>
    <property type="molecule type" value="Genomic_DNA"/>
</dbReference>